<proteinExistence type="predicted"/>
<dbReference type="Gene3D" id="2.60.40.4130">
    <property type="match status" value="1"/>
</dbReference>
<dbReference type="PANTHER" id="PTHR40114">
    <property type="entry name" value="SLR0698 PROTEIN"/>
    <property type="match status" value="1"/>
</dbReference>
<dbReference type="SUPFAM" id="SSF55154">
    <property type="entry name" value="CYTH-like phosphatases"/>
    <property type="match status" value="1"/>
</dbReference>
<dbReference type="RefSeq" id="WP_050753919.1">
    <property type="nucleotide sequence ID" value="NZ_JQKC01000040.1"/>
</dbReference>
<dbReference type="CDD" id="cd07761">
    <property type="entry name" value="CYTH-like_CthTTM-like"/>
    <property type="match status" value="1"/>
</dbReference>
<dbReference type="Gene3D" id="2.40.320.10">
    <property type="entry name" value="Hypothetical Protein Pfu-838710-001"/>
    <property type="match status" value="1"/>
</dbReference>
<dbReference type="EMBL" id="LGTC01000001">
    <property type="protein sequence ID" value="KNY30262.1"/>
    <property type="molecule type" value="Genomic_DNA"/>
</dbReference>
<evidence type="ECO:0000259" key="3">
    <source>
        <dbReference type="PROSITE" id="PS51707"/>
    </source>
</evidence>
<comment type="caution">
    <text evidence="5">The sequence shown here is derived from an EMBL/GenBank/DDBJ whole genome shotgun (WGS) entry which is preliminary data.</text>
</comment>
<dbReference type="PANTHER" id="PTHR40114:SF1">
    <property type="entry name" value="SLR0698 PROTEIN"/>
    <property type="match status" value="1"/>
</dbReference>
<name>A0A0L6JXV2_9FIRM</name>
<sequence length="401" mass="45366" precursor="true">MIKLKRSIMLVLVCLLLFQPTMITNVEGVEEVYAETTLQDVEKMPPPTFVVQGSIKTDVDCSQEAAKLVNAGFTISFGTFKTTSDERGNFYGSFRNFKSTFKEDMIIEKPGFLKRTIKGVELQANSTTYYNNIYILPGDIDGDSSINIADCVYLAKMFNSIKGDNIYSADADINKDGAINLSDFVYIAKYFNMTSAAYPPYRPIDSTPTPVTATPSSTTPTPTQVVTPTPTPIVSTTPTPDLSGLEIERKFLIDKSKIPYDLSTLDKYELEQAYINFSPEIRIRKADDWMFFLTVKAYVDDMAMTREEREFWITEQEYNILMKKIEGNIIYKTRYQGLDENGVMFAIDIFKGNLAGLAYYEIEFPNEEEANKYTPPAWIGKEVTNDKRYKNGSLAQFGIPQ</sequence>
<keyword evidence="2" id="KW-0732">Signal</keyword>
<dbReference type="PROSITE" id="PS00448">
    <property type="entry name" value="CLOS_CELLULOSOME_RPT"/>
    <property type="match status" value="1"/>
</dbReference>
<dbReference type="Pfam" id="PF00404">
    <property type="entry name" value="Dockerin_1"/>
    <property type="match status" value="1"/>
</dbReference>
<dbReference type="InterPro" id="IPR036439">
    <property type="entry name" value="Dockerin_dom_sf"/>
</dbReference>
<keyword evidence="6" id="KW-1185">Reference proteome</keyword>
<feature type="domain" description="Dockerin" evidence="4">
    <location>
        <begin position="133"/>
        <end position="200"/>
    </location>
</feature>
<dbReference type="InterPro" id="IPR033469">
    <property type="entry name" value="CYTH-like_dom_sf"/>
</dbReference>
<evidence type="ECO:0000313" key="6">
    <source>
        <dbReference type="Proteomes" id="UP000036923"/>
    </source>
</evidence>
<dbReference type="PROSITE" id="PS51766">
    <property type="entry name" value="DOCKERIN"/>
    <property type="match status" value="1"/>
</dbReference>
<dbReference type="eggNOG" id="COG2954">
    <property type="taxonomic scope" value="Bacteria"/>
</dbReference>
<accession>A0A0L6JXV2</accession>
<organism evidence="5 6">
    <name type="scientific">Pseudobacteroides cellulosolvens ATCC 35603 = DSM 2933</name>
    <dbReference type="NCBI Taxonomy" id="398512"/>
    <lineage>
        <taxon>Bacteria</taxon>
        <taxon>Bacillati</taxon>
        <taxon>Bacillota</taxon>
        <taxon>Clostridia</taxon>
        <taxon>Eubacteriales</taxon>
        <taxon>Oscillospiraceae</taxon>
        <taxon>Pseudobacteroides</taxon>
    </lineage>
</organism>
<evidence type="ECO:0000256" key="1">
    <source>
        <dbReference type="SAM" id="MobiDB-lite"/>
    </source>
</evidence>
<dbReference type="SUPFAM" id="SSF63446">
    <property type="entry name" value="Type I dockerin domain"/>
    <property type="match status" value="1"/>
</dbReference>
<dbReference type="InterPro" id="IPR018247">
    <property type="entry name" value="EF_Hand_1_Ca_BS"/>
</dbReference>
<gene>
    <name evidence="5" type="ORF">Bccel_5539</name>
</gene>
<evidence type="ECO:0008006" key="7">
    <source>
        <dbReference type="Google" id="ProtNLM"/>
    </source>
</evidence>
<dbReference type="InterPro" id="IPR002105">
    <property type="entry name" value="Dockerin_1_rpt"/>
</dbReference>
<dbReference type="CDD" id="cd14256">
    <property type="entry name" value="Dockerin_I"/>
    <property type="match status" value="1"/>
</dbReference>
<feature type="chain" id="PRO_5038574354" description="Dockerin domain-containing protein" evidence="2">
    <location>
        <begin position="24"/>
        <end position="401"/>
    </location>
</feature>
<dbReference type="InterPro" id="IPR016134">
    <property type="entry name" value="Dockerin_dom"/>
</dbReference>
<evidence type="ECO:0000256" key="2">
    <source>
        <dbReference type="SAM" id="SignalP"/>
    </source>
</evidence>
<feature type="domain" description="CYTH" evidence="3">
    <location>
        <begin position="244"/>
        <end position="396"/>
    </location>
</feature>
<dbReference type="InterPro" id="IPR012042">
    <property type="entry name" value="NeuTTM/CthTTM-like"/>
</dbReference>
<dbReference type="PROSITE" id="PS51707">
    <property type="entry name" value="CYTH"/>
    <property type="match status" value="1"/>
</dbReference>
<dbReference type="AlphaFoldDB" id="A0A0L6JXV2"/>
<dbReference type="GO" id="GO:0000272">
    <property type="term" value="P:polysaccharide catabolic process"/>
    <property type="evidence" value="ECO:0007669"/>
    <property type="project" value="InterPro"/>
</dbReference>
<dbReference type="InterPro" id="IPR023577">
    <property type="entry name" value="CYTH_domain"/>
</dbReference>
<evidence type="ECO:0000313" key="5">
    <source>
        <dbReference type="EMBL" id="KNY30262.1"/>
    </source>
</evidence>
<feature type="signal peptide" evidence="2">
    <location>
        <begin position="1"/>
        <end position="23"/>
    </location>
</feature>
<dbReference type="Proteomes" id="UP000036923">
    <property type="component" value="Unassembled WGS sequence"/>
</dbReference>
<feature type="region of interest" description="Disordered" evidence="1">
    <location>
        <begin position="208"/>
        <end position="239"/>
    </location>
</feature>
<evidence type="ECO:0000259" key="4">
    <source>
        <dbReference type="PROSITE" id="PS51766"/>
    </source>
</evidence>
<dbReference type="STRING" id="398512.Bccel_5539"/>
<dbReference type="OrthoDB" id="9805588at2"/>
<dbReference type="PROSITE" id="PS00018">
    <property type="entry name" value="EF_HAND_1"/>
    <property type="match status" value="1"/>
</dbReference>
<dbReference type="SMART" id="SM01118">
    <property type="entry name" value="CYTH"/>
    <property type="match status" value="1"/>
</dbReference>
<reference evidence="6" key="1">
    <citation type="submission" date="2015-07" db="EMBL/GenBank/DDBJ databases">
        <title>Near-Complete Genome Sequence of the Cellulolytic Bacterium Bacteroides (Pseudobacteroides) cellulosolvens ATCC 35603.</title>
        <authorList>
            <person name="Dassa B."/>
            <person name="Utturkar S.M."/>
            <person name="Klingeman D.M."/>
            <person name="Hurt R.A."/>
            <person name="Keller M."/>
            <person name="Xu J."/>
            <person name="Reddy Y.H.K."/>
            <person name="Borovok I."/>
            <person name="Grinberg I.R."/>
            <person name="Lamed R."/>
            <person name="Zhivin O."/>
            <person name="Bayer E.A."/>
            <person name="Brown S.D."/>
        </authorList>
    </citation>
    <scope>NUCLEOTIDE SEQUENCE [LARGE SCALE GENOMIC DNA]</scope>
    <source>
        <strain evidence="6">DSM 2933</strain>
    </source>
</reference>
<protein>
    <recommendedName>
        <fullName evidence="7">Dockerin domain-containing protein</fullName>
    </recommendedName>
</protein>
<dbReference type="GO" id="GO:0004553">
    <property type="term" value="F:hydrolase activity, hydrolyzing O-glycosyl compounds"/>
    <property type="evidence" value="ECO:0007669"/>
    <property type="project" value="InterPro"/>
</dbReference>